<keyword evidence="1" id="KW-0812">Transmembrane</keyword>
<feature type="transmembrane region" description="Helical" evidence="1">
    <location>
        <begin position="12"/>
        <end position="31"/>
    </location>
</feature>
<dbReference type="EMBL" id="JAFBIT010000001">
    <property type="protein sequence ID" value="MCF2651727.1"/>
    <property type="molecule type" value="Genomic_DNA"/>
</dbReference>
<dbReference type="PANTHER" id="PTHR30383">
    <property type="entry name" value="THIOESTERASE 1/PROTEASE 1/LYSOPHOSPHOLIPASE L1"/>
    <property type="match status" value="1"/>
</dbReference>
<proteinExistence type="predicted"/>
<accession>A0ABS9CKR0</accession>
<evidence type="ECO:0000313" key="4">
    <source>
        <dbReference type="Proteomes" id="UP001299220"/>
    </source>
</evidence>
<comment type="caution">
    <text evidence="3">The sequence shown here is derived from an EMBL/GenBank/DDBJ whole genome shotgun (WGS) entry which is preliminary data.</text>
</comment>
<keyword evidence="1" id="KW-0472">Membrane</keyword>
<dbReference type="Proteomes" id="UP001299220">
    <property type="component" value="Unassembled WGS sequence"/>
</dbReference>
<feature type="domain" description="SGNH hydrolase-type esterase" evidence="2">
    <location>
        <begin position="107"/>
        <end position="240"/>
    </location>
</feature>
<keyword evidence="4" id="KW-1185">Reference proteome</keyword>
<evidence type="ECO:0000256" key="1">
    <source>
        <dbReference type="SAM" id="Phobius"/>
    </source>
</evidence>
<reference evidence="3 4" key="1">
    <citation type="submission" date="2020-12" db="EMBL/GenBank/DDBJ databases">
        <title>Whole genome sequences of gut porcine anaerobes.</title>
        <authorList>
            <person name="Kubasova T."/>
            <person name="Jahodarova E."/>
            <person name="Rychlik I."/>
        </authorList>
    </citation>
    <scope>NUCLEOTIDE SEQUENCE [LARGE SCALE GENOMIC DNA]</scope>
    <source>
        <strain evidence="3 4">An867</strain>
    </source>
</reference>
<keyword evidence="1" id="KW-1133">Transmembrane helix</keyword>
<dbReference type="InterPro" id="IPR036514">
    <property type="entry name" value="SGNH_hydro_sf"/>
</dbReference>
<name>A0ABS9CKR0_9FIRM</name>
<sequence>MNVNHTPLKIGAAVILVVLIVVLIVSIFMHFSPADSTIEQGLAYLERLEQQDESAIEAQIRYIRQQERLELMRSGELSVWDQFEEFVILGDSRAVGFYYYDFLPADRVLAEGGATIADVQSHMDELIALDPKEIFLCYGLNDVSIGYWNTPAEYVAALQDVLETLQTNFPDAQIYISSILIARDPAFEQSSKWLEIPDYNTAVREFCEKNHYSYIDNSELCAQYADLWEPDGIHVNEAFYPYWATNMIAEVFQNETDF</sequence>
<dbReference type="SUPFAM" id="SSF52266">
    <property type="entry name" value="SGNH hydrolase"/>
    <property type="match status" value="1"/>
</dbReference>
<evidence type="ECO:0000313" key="3">
    <source>
        <dbReference type="EMBL" id="MCF2651727.1"/>
    </source>
</evidence>
<protein>
    <recommendedName>
        <fullName evidence="2">SGNH hydrolase-type esterase domain-containing protein</fullName>
    </recommendedName>
</protein>
<gene>
    <name evidence="3" type="ORF">JQM67_03855</name>
</gene>
<dbReference type="RefSeq" id="WP_235322732.1">
    <property type="nucleotide sequence ID" value="NZ_JAFBIT010000001.1"/>
</dbReference>
<dbReference type="Gene3D" id="3.40.50.1110">
    <property type="entry name" value="SGNH hydrolase"/>
    <property type="match status" value="1"/>
</dbReference>
<dbReference type="Pfam" id="PF13472">
    <property type="entry name" value="Lipase_GDSL_2"/>
    <property type="match status" value="1"/>
</dbReference>
<dbReference type="InterPro" id="IPR051532">
    <property type="entry name" value="Ester_Hydrolysis_Enzymes"/>
</dbReference>
<organism evidence="3 4">
    <name type="scientific">Anaeromassilibacillus senegalensis</name>
    <dbReference type="NCBI Taxonomy" id="1673717"/>
    <lineage>
        <taxon>Bacteria</taxon>
        <taxon>Bacillati</taxon>
        <taxon>Bacillota</taxon>
        <taxon>Clostridia</taxon>
        <taxon>Eubacteriales</taxon>
        <taxon>Acutalibacteraceae</taxon>
        <taxon>Anaeromassilibacillus</taxon>
    </lineage>
</organism>
<dbReference type="InterPro" id="IPR013830">
    <property type="entry name" value="SGNH_hydro"/>
</dbReference>
<evidence type="ECO:0000259" key="2">
    <source>
        <dbReference type="Pfam" id="PF13472"/>
    </source>
</evidence>